<dbReference type="GO" id="GO:0016787">
    <property type="term" value="F:hydrolase activity"/>
    <property type="evidence" value="ECO:0007669"/>
    <property type="project" value="UniProtKB-KW"/>
</dbReference>
<evidence type="ECO:0000313" key="2">
    <source>
        <dbReference type="Proteomes" id="UP001600165"/>
    </source>
</evidence>
<dbReference type="EMBL" id="JBHZOL010000008">
    <property type="protein sequence ID" value="MFE4104973.1"/>
    <property type="molecule type" value="Genomic_DNA"/>
</dbReference>
<dbReference type="Gene3D" id="3.40.50.1000">
    <property type="entry name" value="HAD superfamily/HAD-like"/>
    <property type="match status" value="1"/>
</dbReference>
<organism evidence="1 2">
    <name type="scientific">Almyronema epifaneia S1</name>
    <dbReference type="NCBI Taxonomy" id="2991925"/>
    <lineage>
        <taxon>Bacteria</taxon>
        <taxon>Bacillati</taxon>
        <taxon>Cyanobacteriota</taxon>
        <taxon>Cyanophyceae</taxon>
        <taxon>Nodosilineales</taxon>
        <taxon>Nodosilineaceae</taxon>
        <taxon>Almyronema</taxon>
        <taxon>Almyronema epifaneia</taxon>
    </lineage>
</organism>
<dbReference type="InterPro" id="IPR050155">
    <property type="entry name" value="HAD-like_hydrolase_sf"/>
</dbReference>
<proteinExistence type="predicted"/>
<dbReference type="InterPro" id="IPR023214">
    <property type="entry name" value="HAD_sf"/>
</dbReference>
<gene>
    <name evidence="1" type="ORF">ACFVKH_01700</name>
</gene>
<dbReference type="PANTHER" id="PTHR43434">
    <property type="entry name" value="PHOSPHOGLYCOLATE PHOSPHATASE"/>
    <property type="match status" value="1"/>
</dbReference>
<reference evidence="1 2" key="1">
    <citation type="submission" date="2024-10" db="EMBL/GenBank/DDBJ databases">
        <authorList>
            <person name="Ratan Roy A."/>
            <person name="Morales Sandoval P.H."/>
            <person name="De Los Santos Villalobos S."/>
            <person name="Chakraborty S."/>
            <person name="Mukherjee J."/>
        </authorList>
    </citation>
    <scope>NUCLEOTIDE SEQUENCE [LARGE SCALE GENOMIC DNA]</scope>
    <source>
        <strain evidence="1 2">S1</strain>
    </source>
</reference>
<dbReference type="InterPro" id="IPR036412">
    <property type="entry name" value="HAD-like_sf"/>
</dbReference>
<evidence type="ECO:0000313" key="1">
    <source>
        <dbReference type="EMBL" id="MFE4104973.1"/>
    </source>
</evidence>
<keyword evidence="1" id="KW-0378">Hydrolase</keyword>
<accession>A0ABW6I9Y8</accession>
<dbReference type="Proteomes" id="UP001600165">
    <property type="component" value="Unassembled WGS sequence"/>
</dbReference>
<comment type="caution">
    <text evidence="1">The sequence shown here is derived from an EMBL/GenBank/DDBJ whole genome shotgun (WGS) entry which is preliminary data.</text>
</comment>
<dbReference type="Pfam" id="PF00702">
    <property type="entry name" value="Hydrolase"/>
    <property type="match status" value="1"/>
</dbReference>
<dbReference type="SUPFAM" id="SSF56784">
    <property type="entry name" value="HAD-like"/>
    <property type="match status" value="1"/>
</dbReference>
<dbReference type="RefSeq" id="WP_377960772.1">
    <property type="nucleotide sequence ID" value="NZ_JBHZOL010000008.1"/>
</dbReference>
<dbReference type="EC" id="3.-.-.-" evidence="1"/>
<name>A0ABW6I9Y8_9CYAN</name>
<keyword evidence="2" id="KW-1185">Reference proteome</keyword>
<protein>
    <submittedName>
        <fullName evidence="1">HAD family hydrolase</fullName>
        <ecNumber evidence="1">3.-.-.-</ecNumber>
    </submittedName>
</protein>
<sequence>MAPLQPSLLAFDFDGVICDGLIEYFQTAWRAYQRLFPAAPATPPAGLAEQFYPLRPVIETGWEMPILLRALLQDVPPEAILQDWPTLAHKTIQQAQLETDTAMQAVDGVRDEWIQSDLDNWLGQHRFYPGVVERLQHCLAADMTVVIISTKEGRFIAQLLQQQGIDFPAGQIFGKEVKQPKAQTLKQLAEQHTRPQAAGIWFIEDRVKTLQKVQQVADLRQAQLFLADWGYNTTSDRAIAQSDPHLHLLSLSQLVQEFSIWLSPS</sequence>
<dbReference type="PANTHER" id="PTHR43434:SF21">
    <property type="entry name" value="SLL0295 PROTEIN"/>
    <property type="match status" value="1"/>
</dbReference>